<protein>
    <submittedName>
        <fullName evidence="2">Uncharacterized protein</fullName>
    </submittedName>
</protein>
<organism evidence="2 3">
    <name type="scientific">Paraburkholderia bryophila</name>
    <dbReference type="NCBI Taxonomy" id="420952"/>
    <lineage>
        <taxon>Bacteria</taxon>
        <taxon>Pseudomonadati</taxon>
        <taxon>Pseudomonadota</taxon>
        <taxon>Betaproteobacteria</taxon>
        <taxon>Burkholderiales</taxon>
        <taxon>Burkholderiaceae</taxon>
        <taxon>Paraburkholderia</taxon>
    </lineage>
</organism>
<evidence type="ECO:0000256" key="1">
    <source>
        <dbReference type="SAM" id="MobiDB-lite"/>
    </source>
</evidence>
<feature type="region of interest" description="Disordered" evidence="1">
    <location>
        <begin position="104"/>
        <end position="139"/>
    </location>
</feature>
<sequence>MRAVGERITVAAVGRVGDIRRAVGADHRVRRHTGVNRAAFARHDPEVARLGRLVQLMPLDRVDTRERRALGAQTFDEPLQRPRVAPRVNQHAVAVVAHVADHAASVRDPPHGGPEADALHQPAHADFFSRRPAQRRKLG</sequence>
<accession>A0A7Y9WG53</accession>
<evidence type="ECO:0000313" key="3">
    <source>
        <dbReference type="Proteomes" id="UP000572540"/>
    </source>
</evidence>
<dbReference type="AlphaFoldDB" id="A0A7Y9WG53"/>
<dbReference type="EMBL" id="JACCAU010000001">
    <property type="protein sequence ID" value="NYH20232.1"/>
    <property type="molecule type" value="Genomic_DNA"/>
</dbReference>
<dbReference type="Proteomes" id="UP000572540">
    <property type="component" value="Unassembled WGS sequence"/>
</dbReference>
<evidence type="ECO:0000313" key="2">
    <source>
        <dbReference type="EMBL" id="NYH20232.1"/>
    </source>
</evidence>
<gene>
    <name evidence="2" type="ORF">GGD41_007460</name>
</gene>
<comment type="caution">
    <text evidence="2">The sequence shown here is derived from an EMBL/GenBank/DDBJ whole genome shotgun (WGS) entry which is preliminary data.</text>
</comment>
<name>A0A7Y9WG53_9BURK</name>
<reference evidence="2 3" key="1">
    <citation type="submission" date="2020-07" db="EMBL/GenBank/DDBJ databases">
        <title>Exploring microbial biodiversity for novel pathways involved in the catabolism of aromatic compounds derived from lignin.</title>
        <authorList>
            <person name="Elkins J."/>
        </authorList>
    </citation>
    <scope>NUCLEOTIDE SEQUENCE [LARGE SCALE GENOMIC DNA]</scope>
    <source>
        <strain evidence="2 3">H2C3B</strain>
    </source>
</reference>
<proteinExistence type="predicted"/>